<proteinExistence type="inferred from homology"/>
<dbReference type="InterPro" id="IPR047241">
    <property type="entry name" value="KIF11-like_kin_motor_dom"/>
</dbReference>
<evidence type="ECO:0000256" key="9">
    <source>
        <dbReference type="ARBA" id="ARBA00022840"/>
    </source>
</evidence>
<reference evidence="19" key="1">
    <citation type="submission" date="2013-05" db="EMBL/GenBank/DDBJ databases">
        <authorList>
            <person name="Yim A.K.Y."/>
            <person name="Chan T.F."/>
            <person name="Ji K.M."/>
            <person name="Liu X.Y."/>
            <person name="Zhou J.W."/>
            <person name="Li R.Q."/>
            <person name="Yang K.Y."/>
            <person name="Li J."/>
            <person name="Li M."/>
            <person name="Law P.T.W."/>
            <person name="Wu Y.L."/>
            <person name="Cai Z.L."/>
            <person name="Qin H."/>
            <person name="Bao Y."/>
            <person name="Leung R.K.K."/>
            <person name="Ng P.K.S."/>
            <person name="Zou J."/>
            <person name="Zhong X.J."/>
            <person name="Ran P.X."/>
            <person name="Zhong N.S."/>
            <person name="Liu Z.G."/>
            <person name="Tsui S.K.W."/>
        </authorList>
    </citation>
    <scope>NUCLEOTIDE SEQUENCE</scope>
    <source>
        <strain evidence="19">Derf</strain>
        <tissue evidence="19">Whole organism</tissue>
    </source>
</reference>
<evidence type="ECO:0000313" key="20">
    <source>
        <dbReference type="Proteomes" id="UP000790347"/>
    </source>
</evidence>
<dbReference type="InterPro" id="IPR036961">
    <property type="entry name" value="Kinesin_motor_dom_sf"/>
</dbReference>
<dbReference type="PANTHER" id="PTHR47970:SF12">
    <property type="entry name" value="KINESIN FAMILY MEMBER 11"/>
    <property type="match status" value="1"/>
</dbReference>
<dbReference type="SUPFAM" id="SSF49899">
    <property type="entry name" value="Concanavalin A-like lectins/glucanases"/>
    <property type="match status" value="1"/>
</dbReference>
<dbReference type="GO" id="GO:0007018">
    <property type="term" value="P:microtubule-based movement"/>
    <property type="evidence" value="ECO:0007669"/>
    <property type="project" value="InterPro"/>
</dbReference>
<dbReference type="SUPFAM" id="SSF52540">
    <property type="entry name" value="P-loop containing nucleoside triphosphate hydrolases"/>
    <property type="match status" value="1"/>
</dbReference>
<evidence type="ECO:0000256" key="14">
    <source>
        <dbReference type="ARBA" id="ARBA00034704"/>
    </source>
</evidence>
<keyword evidence="7 15" id="KW-0547">Nucleotide-binding</keyword>
<evidence type="ECO:0000256" key="6">
    <source>
        <dbReference type="ARBA" id="ARBA00022737"/>
    </source>
</evidence>
<evidence type="ECO:0000256" key="17">
    <source>
        <dbReference type="SAM" id="MobiDB-lite"/>
    </source>
</evidence>
<keyword evidence="20" id="KW-1185">Reference proteome</keyword>
<dbReference type="Gene3D" id="3.40.850.10">
    <property type="entry name" value="Kinesin motor domain"/>
    <property type="match status" value="1"/>
</dbReference>
<dbReference type="SMART" id="SM00129">
    <property type="entry name" value="KISc"/>
    <property type="match status" value="1"/>
</dbReference>
<evidence type="ECO:0000256" key="8">
    <source>
        <dbReference type="ARBA" id="ARBA00022776"/>
    </source>
</evidence>
<comment type="subcellular location">
    <subcellularLocation>
        <location evidence="1">Cytoplasm</location>
        <location evidence="1">Cytoskeleton</location>
    </subcellularLocation>
</comment>
<evidence type="ECO:0000256" key="1">
    <source>
        <dbReference type="ARBA" id="ARBA00004245"/>
    </source>
</evidence>
<dbReference type="Gene3D" id="2.60.120.200">
    <property type="match status" value="1"/>
</dbReference>
<dbReference type="FunFam" id="3.40.850.10:FF:000019">
    <property type="entry name" value="Kinesin-like protein KIN-5D"/>
    <property type="match status" value="1"/>
</dbReference>
<evidence type="ECO:0000256" key="2">
    <source>
        <dbReference type="ARBA" id="ARBA00022490"/>
    </source>
</evidence>
<evidence type="ECO:0000256" key="7">
    <source>
        <dbReference type="ARBA" id="ARBA00022741"/>
    </source>
</evidence>
<evidence type="ECO:0000256" key="16">
    <source>
        <dbReference type="SAM" id="Coils"/>
    </source>
</evidence>
<dbReference type="GO" id="GO:0090307">
    <property type="term" value="P:mitotic spindle assembly"/>
    <property type="evidence" value="ECO:0007669"/>
    <property type="project" value="TreeGrafter"/>
</dbReference>
<evidence type="ECO:0000259" key="18">
    <source>
        <dbReference type="PROSITE" id="PS50067"/>
    </source>
</evidence>
<feature type="domain" description="Kinesin motor" evidence="18">
    <location>
        <begin position="34"/>
        <end position="362"/>
    </location>
</feature>
<evidence type="ECO:0000256" key="4">
    <source>
        <dbReference type="ARBA" id="ARBA00022618"/>
    </source>
</evidence>
<name>A0A922L3P0_DERFA</name>
<dbReference type="GO" id="GO:0008017">
    <property type="term" value="F:microtubule binding"/>
    <property type="evidence" value="ECO:0007669"/>
    <property type="project" value="InterPro"/>
</dbReference>
<feature type="coiled-coil region" evidence="16">
    <location>
        <begin position="378"/>
        <end position="467"/>
    </location>
</feature>
<reference evidence="19" key="2">
    <citation type="journal article" date="2022" name="Res Sq">
        <title>Comparative Genomics Reveals Insights into the Divergent Evolution of Astigmatic Mites and Household Pest Adaptations.</title>
        <authorList>
            <person name="Xiong Q."/>
            <person name="Wan A.T.-Y."/>
            <person name="Liu X.-Y."/>
            <person name="Fung C.S.-H."/>
            <person name="Xiao X."/>
            <person name="Malainual N."/>
            <person name="Hou J."/>
            <person name="Wang L."/>
            <person name="Wang M."/>
            <person name="Yang K."/>
            <person name="Cui Y."/>
            <person name="Leung E."/>
            <person name="Nong W."/>
            <person name="Shin S.-K."/>
            <person name="Au S."/>
            <person name="Jeong K.Y."/>
            <person name="Chew F.T."/>
            <person name="Hui J."/>
            <person name="Leung T.F."/>
            <person name="Tungtrongchitr A."/>
            <person name="Zhong N."/>
            <person name="Liu Z."/>
            <person name="Tsui S."/>
        </authorList>
    </citation>
    <scope>NUCLEOTIDE SEQUENCE</scope>
    <source>
        <strain evidence="19">Derf</strain>
        <tissue evidence="19">Whole organism</tissue>
    </source>
</reference>
<evidence type="ECO:0000256" key="3">
    <source>
        <dbReference type="ARBA" id="ARBA00022553"/>
    </source>
</evidence>
<feature type="binding site" evidence="15">
    <location>
        <begin position="110"/>
        <end position="117"/>
    </location>
    <ligand>
        <name>ATP</name>
        <dbReference type="ChEBI" id="CHEBI:30616"/>
    </ligand>
</feature>
<accession>A0A922L3P0</accession>
<organism evidence="19 20">
    <name type="scientific">Dermatophagoides farinae</name>
    <name type="common">American house dust mite</name>
    <dbReference type="NCBI Taxonomy" id="6954"/>
    <lineage>
        <taxon>Eukaryota</taxon>
        <taxon>Metazoa</taxon>
        <taxon>Ecdysozoa</taxon>
        <taxon>Arthropoda</taxon>
        <taxon>Chelicerata</taxon>
        <taxon>Arachnida</taxon>
        <taxon>Acari</taxon>
        <taxon>Acariformes</taxon>
        <taxon>Sarcoptiformes</taxon>
        <taxon>Astigmata</taxon>
        <taxon>Psoroptidia</taxon>
        <taxon>Analgoidea</taxon>
        <taxon>Pyroglyphidae</taxon>
        <taxon>Dermatophagoidinae</taxon>
        <taxon>Dermatophagoides</taxon>
    </lineage>
</organism>
<feature type="region of interest" description="Disordered" evidence="17">
    <location>
        <begin position="1290"/>
        <end position="1325"/>
    </location>
</feature>
<dbReference type="EMBL" id="ASGP02000003">
    <property type="protein sequence ID" value="KAH9516761.1"/>
    <property type="molecule type" value="Genomic_DNA"/>
</dbReference>
<sequence>MCFVYRCFVPTRVIDSKTPNNQLNKMSSEEINQNIQVFVRCRPLNLNEKKATIEIVPEKRVIRTFPQNKLYSFDGVFDSKAEQYKVYRSVVEPLVEQVIEGYNCTVFAYGQTGTGKTYTMIGNHVVNESSWEDDPLSGIIPRAIDQLLDELQQQNTEYTIGVSFLELYNEEAYDLLSPLSDTTKLRIYNDSERKGSVIIAGLVEMMVKTKAEIFEILEKGSLKRQTAPTLMNACSSRSHSIFSITVHIKEVTYDGEEVVKIGKLNLVDLAGSENIGRSGAVDERAREASNINKSLLTLGRVITSLVEKSSHIPYRDSKLTRLLQDSLGGRTKTSIIATISPCHDDLDDTISTLDYAQRAKKITNKPEINLKMSKKTLINEYLAEIDRLRRDLDATRDKKGIFVDAKNYAFMEATIELQKQDLEGKEAKIENMKHELEKINNLLTEANDDISQKSQELANTMAELNKLSSILQMTKELFRKKQIEVEDFKILLSAHQTTEDKLLKKAQMVKNVADQCSDDNRKLIEKIDTYSSLEENNFDSVQQFKDAYKEQTKKIDRLSYVVYSIIDDGYKSIDSMINENKKELDAKNNQIGANLDALDDKIENFASRLLKSVQADSDDLITKNTTFESIMKEFKDSIRQEFDMFEQIGKVNIEKTISSLDELQKLNSKNRQIQEQTLMSQVLQIKESSKNITRMIESIKIDFQKAHVSKCQEYEKMFKEFSELKTLVENMNIEIKLKAFTASFEDLLNSIRNEHEEKISKITNNVQSFQNTLKTVLQNDSNSFNNISMKCNEMKHSISKDENDTVTLLDKMDKINLNTCQQNLDKYINIKKCQEQFKSKFDEFKVELFTNFDHTSAKIQEQTQSINETINKNAEEQRIHIDDFNSKSREMVELNRSSLEDLSKLVSNQSAKTLNNYMDAKNLIRTLKTSHDLEMNELHTTTDKLVNNYSTYQSTGKTPKRCQYFYPQTFTPTSPHERILSRFHKSEQTPLDFSENDLVMNNGNENTKMVDSTYSSSALATWTEHDGLLCNGDSSRRTNKYVDFLKHFENGLKIIRGSDLIRNAFRLNQNSYLSMTTSDIFPEGLPIQFSFSCTFRDFQTKISKQISPFSLLNIDDFMGNSQFSLNVIPNDNLIELDFPDSRTLRFKHVKFYQNDWNKIDISFQPSNISLFVNCHKHDTQSIDLFPELDLDGDITLCNAASIDIQSMSLDCDATRPLREKCDEIIRTPPKMEYKTVEIVKECCEPTKLDRGEIKLLIFDVLNDNLDYFSAYFRGNPGKPGIGLPGEIGPKGSNGLPGENGRCTQGEKGERGEKGNKGDTGFAGQKDRRVPIGITGATIIGPKGDKGDKGMRGIQGHAIHGPQGPPGRDGICNKCDRLGLEGLQFMLSQNQRQIKGPPKIIFKKFN</sequence>
<keyword evidence="13" id="KW-0131">Cell cycle</keyword>
<keyword evidence="2" id="KW-0963">Cytoplasm</keyword>
<dbReference type="PROSITE" id="PS00411">
    <property type="entry name" value="KINESIN_MOTOR_1"/>
    <property type="match status" value="1"/>
</dbReference>
<keyword evidence="5" id="KW-0493">Microtubule</keyword>
<dbReference type="Proteomes" id="UP000790347">
    <property type="component" value="Unassembled WGS sequence"/>
</dbReference>
<keyword evidence="12" id="KW-0206">Cytoskeleton</keyword>
<dbReference type="InterPro" id="IPR048287">
    <property type="entry name" value="TSPN-like_N"/>
</dbReference>
<dbReference type="InterPro" id="IPR019821">
    <property type="entry name" value="Kinesin_motor_CS"/>
</dbReference>
<evidence type="ECO:0000256" key="10">
    <source>
        <dbReference type="ARBA" id="ARBA00023054"/>
    </source>
</evidence>
<evidence type="ECO:0000256" key="13">
    <source>
        <dbReference type="ARBA" id="ARBA00023306"/>
    </source>
</evidence>
<dbReference type="GO" id="GO:0008574">
    <property type="term" value="F:plus-end-directed microtubule motor activity"/>
    <property type="evidence" value="ECO:0007669"/>
    <property type="project" value="TreeGrafter"/>
</dbReference>
<keyword evidence="10 16" id="KW-0175">Coiled coil</keyword>
<dbReference type="Pfam" id="PF00225">
    <property type="entry name" value="Kinesin"/>
    <property type="match status" value="1"/>
</dbReference>
<keyword evidence="6" id="KW-0677">Repeat</keyword>
<dbReference type="CDD" id="cd01364">
    <property type="entry name" value="KISc_BimC_Eg5"/>
    <property type="match status" value="1"/>
</dbReference>
<dbReference type="InterPro" id="IPR027417">
    <property type="entry name" value="P-loop_NTPase"/>
</dbReference>
<comment type="similarity">
    <text evidence="14">Belongs to the TRAFAC class myosin-kinesin ATPase superfamily. Kinesin family. KIN-5/BimC subfamily.</text>
</comment>
<feature type="compositionally biased region" description="Basic and acidic residues" evidence="17">
    <location>
        <begin position="1304"/>
        <end position="1316"/>
    </location>
</feature>
<dbReference type="SMART" id="SM00210">
    <property type="entry name" value="TSPN"/>
    <property type="match status" value="1"/>
</dbReference>
<keyword evidence="3" id="KW-0597">Phosphoprotein</keyword>
<keyword evidence="11 15" id="KW-0505">Motor protein</keyword>
<dbReference type="Pfam" id="PF13931">
    <property type="entry name" value="Microtub_bind"/>
    <property type="match status" value="1"/>
</dbReference>
<evidence type="ECO:0000256" key="12">
    <source>
        <dbReference type="ARBA" id="ARBA00023212"/>
    </source>
</evidence>
<dbReference type="PROSITE" id="PS50067">
    <property type="entry name" value="KINESIN_MOTOR_2"/>
    <property type="match status" value="1"/>
</dbReference>
<keyword evidence="8" id="KW-0498">Mitosis</keyword>
<dbReference type="PRINTS" id="PR00380">
    <property type="entry name" value="KINESINHEAVY"/>
</dbReference>
<dbReference type="GO" id="GO:0051231">
    <property type="term" value="P:spindle elongation"/>
    <property type="evidence" value="ECO:0007669"/>
    <property type="project" value="TreeGrafter"/>
</dbReference>
<comment type="caution">
    <text evidence="19">The sequence shown here is derived from an EMBL/GenBank/DDBJ whole genome shotgun (WGS) entry which is preliminary data.</text>
</comment>
<dbReference type="InterPro" id="IPR025901">
    <property type="entry name" value="Kinesin-assoc_MT-bd_dom"/>
</dbReference>
<evidence type="ECO:0000313" key="19">
    <source>
        <dbReference type="EMBL" id="KAH9516761.1"/>
    </source>
</evidence>
<keyword evidence="4" id="KW-0132">Cell division</keyword>
<dbReference type="InterPro" id="IPR013320">
    <property type="entry name" value="ConA-like_dom_sf"/>
</dbReference>
<gene>
    <name evidence="19" type="primary">KIF11</name>
    <name evidence="19" type="ORF">DERF_007480</name>
</gene>
<keyword evidence="9 15" id="KW-0067">ATP-binding</keyword>
<dbReference type="InterPro" id="IPR001752">
    <property type="entry name" value="Kinesin_motor_dom"/>
</dbReference>
<dbReference type="GO" id="GO:0005876">
    <property type="term" value="C:spindle microtubule"/>
    <property type="evidence" value="ECO:0007669"/>
    <property type="project" value="TreeGrafter"/>
</dbReference>
<dbReference type="GO" id="GO:0051301">
    <property type="term" value="P:cell division"/>
    <property type="evidence" value="ECO:0007669"/>
    <property type="project" value="UniProtKB-KW"/>
</dbReference>
<evidence type="ECO:0000256" key="5">
    <source>
        <dbReference type="ARBA" id="ARBA00022701"/>
    </source>
</evidence>
<protein>
    <submittedName>
        <fullName evidence="19">Kinesin- protein 11</fullName>
    </submittedName>
</protein>
<dbReference type="InterPro" id="IPR047149">
    <property type="entry name" value="KIF11-like"/>
</dbReference>
<evidence type="ECO:0000256" key="15">
    <source>
        <dbReference type="PROSITE-ProRule" id="PRU00283"/>
    </source>
</evidence>
<dbReference type="PANTHER" id="PTHR47970">
    <property type="entry name" value="KINESIN-LIKE PROTEIN KIF11"/>
    <property type="match status" value="1"/>
</dbReference>
<dbReference type="GO" id="GO:0072686">
    <property type="term" value="C:mitotic spindle"/>
    <property type="evidence" value="ECO:0007669"/>
    <property type="project" value="TreeGrafter"/>
</dbReference>
<evidence type="ECO:0000256" key="11">
    <source>
        <dbReference type="ARBA" id="ARBA00023175"/>
    </source>
</evidence>
<dbReference type="GO" id="GO:0005524">
    <property type="term" value="F:ATP binding"/>
    <property type="evidence" value="ECO:0007669"/>
    <property type="project" value="UniProtKB-UniRule"/>
</dbReference>